<comment type="caution">
    <text evidence="1">The sequence shown here is derived from an EMBL/GenBank/DDBJ whole genome shotgun (WGS) entry which is preliminary data.</text>
</comment>
<keyword evidence="2" id="KW-1185">Reference proteome</keyword>
<dbReference type="AlphaFoldDB" id="A0AAN5D173"/>
<gene>
    <name evidence="1" type="ORF">PMAYCL1PPCAC_24848</name>
</gene>
<feature type="non-terminal residue" evidence="1">
    <location>
        <position position="88"/>
    </location>
</feature>
<dbReference type="EMBL" id="BTRK01000005">
    <property type="protein sequence ID" value="GMR54653.1"/>
    <property type="molecule type" value="Genomic_DNA"/>
</dbReference>
<dbReference type="Proteomes" id="UP001328107">
    <property type="component" value="Unassembled WGS sequence"/>
</dbReference>
<evidence type="ECO:0000313" key="2">
    <source>
        <dbReference type="Proteomes" id="UP001328107"/>
    </source>
</evidence>
<proteinExistence type="predicted"/>
<evidence type="ECO:0000313" key="1">
    <source>
        <dbReference type="EMBL" id="GMR54653.1"/>
    </source>
</evidence>
<organism evidence="1 2">
    <name type="scientific">Pristionchus mayeri</name>
    <dbReference type="NCBI Taxonomy" id="1317129"/>
    <lineage>
        <taxon>Eukaryota</taxon>
        <taxon>Metazoa</taxon>
        <taxon>Ecdysozoa</taxon>
        <taxon>Nematoda</taxon>
        <taxon>Chromadorea</taxon>
        <taxon>Rhabditida</taxon>
        <taxon>Rhabditina</taxon>
        <taxon>Diplogasteromorpha</taxon>
        <taxon>Diplogasteroidea</taxon>
        <taxon>Neodiplogasteridae</taxon>
        <taxon>Pristionchus</taxon>
    </lineage>
</organism>
<sequence length="88" mass="10008">IAFPSTIKVTSERLSSGFEKSFSYIGWNFGVKTTCGQQNAVEFFLSRASPYFNAIAWFSLANIECSIRKSSTSSMRKSSKYQTKIWNR</sequence>
<accession>A0AAN5D173</accession>
<protein>
    <submittedName>
        <fullName evidence="1">Uncharacterized protein</fullName>
    </submittedName>
</protein>
<name>A0AAN5D173_9BILA</name>
<reference evidence="2" key="1">
    <citation type="submission" date="2022-10" db="EMBL/GenBank/DDBJ databases">
        <title>Genome assembly of Pristionchus species.</title>
        <authorList>
            <person name="Yoshida K."/>
            <person name="Sommer R.J."/>
        </authorList>
    </citation>
    <scope>NUCLEOTIDE SEQUENCE [LARGE SCALE GENOMIC DNA]</scope>
    <source>
        <strain evidence="2">RS5460</strain>
    </source>
</reference>
<feature type="non-terminal residue" evidence="1">
    <location>
        <position position="1"/>
    </location>
</feature>